<sequence>MDPALKIRLSEVRQKQSIDLYNVGCYLDGFGPKEVAEPFLSNLLPPWAKAVFKNRRGPGRRMAWVHGVEG</sequence>
<organism evidence="1">
    <name type="scientific">Oryza meyeriana var. granulata</name>
    <dbReference type="NCBI Taxonomy" id="110450"/>
    <lineage>
        <taxon>Eukaryota</taxon>
        <taxon>Viridiplantae</taxon>
        <taxon>Streptophyta</taxon>
        <taxon>Embryophyta</taxon>
        <taxon>Tracheophyta</taxon>
        <taxon>Spermatophyta</taxon>
        <taxon>Magnoliopsida</taxon>
        <taxon>Liliopsida</taxon>
        <taxon>Poales</taxon>
        <taxon>Poaceae</taxon>
        <taxon>BOP clade</taxon>
        <taxon>Oryzoideae</taxon>
        <taxon>Oryzeae</taxon>
        <taxon>Oryzinae</taxon>
        <taxon>Oryza</taxon>
        <taxon>Oryza meyeriana</taxon>
    </lineage>
</organism>
<name>A0A1V1H5X9_9ORYZ</name>
<proteinExistence type="predicted"/>
<gene>
    <name evidence="1" type="primary">OG_ABa0048N23.25</name>
</gene>
<dbReference type="EMBL" id="AP011476">
    <property type="protein sequence ID" value="BAX25163.1"/>
    <property type="molecule type" value="Genomic_DNA"/>
</dbReference>
<accession>A0A1V1H5X9</accession>
<evidence type="ECO:0000313" key="1">
    <source>
        <dbReference type="EMBL" id="BAX25163.1"/>
    </source>
</evidence>
<dbReference type="AlphaFoldDB" id="A0A1V1H5X9"/>
<reference evidence="1" key="1">
    <citation type="submission" date="2009-05" db="EMBL/GenBank/DDBJ databases">
        <title>Oryza sativa Japonica Group genomic DNA, chromosome 6, BAC clone:KMK0024M20, cultivar:Khau Mac Kho.</title>
        <authorList>
            <person name="Matsumoto T."/>
            <person name="Wu J."/>
            <person name="Kanamori H."/>
        </authorList>
    </citation>
    <scope>NUCLEOTIDE SEQUENCE</scope>
    <source>
        <strain evidence="1">IRGC 102118</strain>
    </source>
</reference>
<protein>
    <submittedName>
        <fullName evidence="1">Uncharacterized protein</fullName>
    </submittedName>
</protein>